<gene>
    <name evidence="12" type="ORF">HMPREF1536_00440</name>
</gene>
<dbReference type="STRING" id="1203610.HMPREF1536_00440"/>
<dbReference type="InterPro" id="IPR023997">
    <property type="entry name" value="TonB-dep_OMP_SusC/RagA_CS"/>
</dbReference>
<dbReference type="Pfam" id="PF13715">
    <property type="entry name" value="CarbopepD_reg_2"/>
    <property type="match status" value="1"/>
</dbReference>
<dbReference type="InterPro" id="IPR000531">
    <property type="entry name" value="Beta-barrel_TonB"/>
</dbReference>
<feature type="domain" description="TonB-dependent receptor-like beta-barrel" evidence="10">
    <location>
        <begin position="433"/>
        <end position="994"/>
    </location>
</feature>
<evidence type="ECO:0000313" key="13">
    <source>
        <dbReference type="Proteomes" id="UP000033035"/>
    </source>
</evidence>
<dbReference type="PROSITE" id="PS52016">
    <property type="entry name" value="TONB_DEPENDENT_REC_3"/>
    <property type="match status" value="1"/>
</dbReference>
<dbReference type="InterPro" id="IPR008969">
    <property type="entry name" value="CarboxyPept-like_regulatory"/>
</dbReference>
<evidence type="ECO:0000256" key="7">
    <source>
        <dbReference type="ARBA" id="ARBA00023237"/>
    </source>
</evidence>
<dbReference type="Pfam" id="PF00593">
    <property type="entry name" value="TonB_dep_Rec_b-barrel"/>
    <property type="match status" value="1"/>
</dbReference>
<keyword evidence="13" id="KW-1185">Reference proteome</keyword>
<evidence type="ECO:0000259" key="11">
    <source>
        <dbReference type="Pfam" id="PF07715"/>
    </source>
</evidence>
<dbReference type="EMBL" id="AQHW01000002">
    <property type="protein sequence ID" value="KKB60559.1"/>
    <property type="molecule type" value="Genomic_DNA"/>
</dbReference>
<dbReference type="NCBIfam" id="TIGR04056">
    <property type="entry name" value="OMP_RagA_SusC"/>
    <property type="match status" value="1"/>
</dbReference>
<name>A0A0F5JS96_9BACT</name>
<protein>
    <submittedName>
        <fullName evidence="12">SusC/RagA family TonB-linked outer membrane protein</fullName>
    </submittedName>
</protein>
<keyword evidence="6 8" id="KW-0472">Membrane</keyword>
<evidence type="ECO:0000259" key="10">
    <source>
        <dbReference type="Pfam" id="PF00593"/>
    </source>
</evidence>
<comment type="similarity">
    <text evidence="8 9">Belongs to the TonB-dependent receptor family.</text>
</comment>
<feature type="domain" description="TonB-dependent receptor plug" evidence="11">
    <location>
        <begin position="165"/>
        <end position="270"/>
    </location>
</feature>
<dbReference type="InterPro" id="IPR039426">
    <property type="entry name" value="TonB-dep_rcpt-like"/>
</dbReference>
<dbReference type="SUPFAM" id="SSF49464">
    <property type="entry name" value="Carboxypeptidase regulatory domain-like"/>
    <property type="match status" value="1"/>
</dbReference>
<dbReference type="Pfam" id="PF07715">
    <property type="entry name" value="Plug"/>
    <property type="match status" value="1"/>
</dbReference>
<organism evidence="12 13">
    <name type="scientific">Parabacteroides gordonii MS-1 = DSM 23371</name>
    <dbReference type="NCBI Taxonomy" id="1203610"/>
    <lineage>
        <taxon>Bacteria</taxon>
        <taxon>Pseudomonadati</taxon>
        <taxon>Bacteroidota</taxon>
        <taxon>Bacteroidia</taxon>
        <taxon>Bacteroidales</taxon>
        <taxon>Tannerellaceae</taxon>
        <taxon>Parabacteroides</taxon>
    </lineage>
</organism>
<evidence type="ECO:0000256" key="5">
    <source>
        <dbReference type="ARBA" id="ARBA00023077"/>
    </source>
</evidence>
<keyword evidence="3 8" id="KW-1134">Transmembrane beta strand</keyword>
<dbReference type="HOGENOM" id="CLU_004317_0_2_10"/>
<evidence type="ECO:0000256" key="1">
    <source>
        <dbReference type="ARBA" id="ARBA00004571"/>
    </source>
</evidence>
<evidence type="ECO:0000256" key="4">
    <source>
        <dbReference type="ARBA" id="ARBA00022692"/>
    </source>
</evidence>
<dbReference type="SUPFAM" id="SSF56935">
    <property type="entry name" value="Porins"/>
    <property type="match status" value="1"/>
</dbReference>
<sequence>MYAYFAVVDLIKISDLFNVNNLLIYNDMRKRFHNQGYSKFLLSACLLLSANAGSHQLFASTENSLLEVSQQKGTTITGVIKDASGMELPGVNVVEKGTMNGTMSDMDGKFTLTVSDTKAILQFSYVGFQSQELAVGNQKSVTVKLMEDSQLVDEVVVIGYGTQKKGDVTSAISSVKSESFVKGAVLDAGQLVQGKVAGLNISMPSGDPTGSTQIMLRGISSLKGGTSPLVLVDGVPGSLNTVAPEDIESIDVLKDGSATAIYGTRGTNGVIIITTKTSQKEMPPTIDYSGYISVSNTLRKPDFMSASDLRQKWSEGYEFTGANNEDFGYDTDWLDEITRTAVSHVHNLSLRGGSKQTNYTASLNYRNRQGTFINTDFESLTGRFDINHSMFDNKITANVSAVLSEHTMPRSWNNYAYRQALIHNPTEPVKNEDGSWFERTLYFYDNPVSYVKETIGEMKRKNTRFTGSLTYRPVEGLTLKAMYARRSTTTMDGYYQTKKHVSNTKNGKNGYAYRKDSDFSNNLAELTANYQKSFGKHNLNALVGYNYEDNTNSNMAIDNYDFPSDIYSYNKMEAGAALQRGEATMSSYKDSDKLIGLFARVGYNYDDRYLFMFSIRREGSSKFGADHKWGNFPGVSVGWRVNKEKFMKNYTWLDNLKLRAGFGVTGINVADPYTSISSINYQGSFLYNGTWKKALITVRNNNTDLRWEKKLEYNVGLDWDVLEGRLGGTLDYYTRITKDAVWDYSVPVPPYLYGTILANAGELKNNGFEMLVHATPVQTKDFQWSTNVSYSTNNNKVVSIQNDKFQMTNDYFYTGYVGEPIQTTSHIVKVGLPVGTFYGLKSIDITDDGLWIVDGFNNETQKWEPMRADETDANSWQVLGNGIPKHYLNWNNTINYKGFDLGINMRGAFGFEILNYQRMYYENAKSSIQYNRLNSAFDPVYGKSPVKDDQRYVSHYIENGNYWKIDNVTLGYTFNLGKQNIIKNLRIYASVLNLATITGYKGIDPEVPLSSNDYGLLDAGTDNRDKYPTVRSYTFGVNVTF</sequence>
<keyword evidence="2 8" id="KW-0813">Transport</keyword>
<dbReference type="Proteomes" id="UP000033035">
    <property type="component" value="Unassembled WGS sequence"/>
</dbReference>
<keyword evidence="4 8" id="KW-0812">Transmembrane</keyword>
<evidence type="ECO:0000313" key="12">
    <source>
        <dbReference type="EMBL" id="KKB60559.1"/>
    </source>
</evidence>
<dbReference type="NCBIfam" id="TIGR04057">
    <property type="entry name" value="SusC_RagA_signa"/>
    <property type="match status" value="1"/>
</dbReference>
<dbReference type="PATRIC" id="fig|1203610.3.peg.460"/>
<proteinExistence type="inferred from homology"/>
<dbReference type="Gene3D" id="2.40.170.20">
    <property type="entry name" value="TonB-dependent receptor, beta-barrel domain"/>
    <property type="match status" value="1"/>
</dbReference>
<accession>A0A0F5JS96</accession>
<comment type="subcellular location">
    <subcellularLocation>
        <location evidence="1 8">Cell outer membrane</location>
        <topology evidence="1 8">Multi-pass membrane protein</topology>
    </subcellularLocation>
</comment>
<dbReference type="InterPro" id="IPR023996">
    <property type="entry name" value="TonB-dep_OMP_SusC/RagA"/>
</dbReference>
<dbReference type="Gene3D" id="2.170.130.10">
    <property type="entry name" value="TonB-dependent receptor, plug domain"/>
    <property type="match status" value="1"/>
</dbReference>
<dbReference type="InterPro" id="IPR036942">
    <property type="entry name" value="Beta-barrel_TonB_sf"/>
</dbReference>
<evidence type="ECO:0000256" key="9">
    <source>
        <dbReference type="RuleBase" id="RU003357"/>
    </source>
</evidence>
<reference evidence="12 13" key="1">
    <citation type="submission" date="2013-04" db="EMBL/GenBank/DDBJ databases">
        <title>The Genome Sequence of Parabacteroides gordonii DSM 23371.</title>
        <authorList>
            <consortium name="The Broad Institute Genomics Platform"/>
            <person name="Earl A."/>
            <person name="Ward D."/>
            <person name="Feldgarden M."/>
            <person name="Gevers D."/>
            <person name="Martens E."/>
            <person name="Sakamoto M."/>
            <person name="Benno Y."/>
            <person name="Suzuki N."/>
            <person name="Matsunaga N."/>
            <person name="Koshihara K."/>
            <person name="Seki M."/>
            <person name="Komiya H."/>
            <person name="Walker B."/>
            <person name="Young S."/>
            <person name="Zeng Q."/>
            <person name="Gargeya S."/>
            <person name="Fitzgerald M."/>
            <person name="Haas B."/>
            <person name="Abouelleil A."/>
            <person name="Allen A.W."/>
            <person name="Alvarado L."/>
            <person name="Arachchi H.M."/>
            <person name="Berlin A.M."/>
            <person name="Chapman S.B."/>
            <person name="Gainer-Dewar J."/>
            <person name="Goldberg J."/>
            <person name="Griggs A."/>
            <person name="Gujja S."/>
            <person name="Hansen M."/>
            <person name="Howarth C."/>
            <person name="Imamovic A."/>
            <person name="Ireland A."/>
            <person name="Larimer J."/>
            <person name="McCowan C."/>
            <person name="Murphy C."/>
            <person name="Pearson M."/>
            <person name="Poon T.W."/>
            <person name="Priest M."/>
            <person name="Roberts A."/>
            <person name="Saif S."/>
            <person name="Shea T."/>
            <person name="Sisk P."/>
            <person name="Sykes S."/>
            <person name="Wortman J."/>
            <person name="Nusbaum C."/>
            <person name="Birren B."/>
        </authorList>
    </citation>
    <scope>NUCLEOTIDE SEQUENCE [LARGE SCALE GENOMIC DNA]</scope>
    <source>
        <strain evidence="12 13">MS-1</strain>
    </source>
</reference>
<comment type="caution">
    <text evidence="12">The sequence shown here is derived from an EMBL/GenBank/DDBJ whole genome shotgun (WGS) entry which is preliminary data.</text>
</comment>
<evidence type="ECO:0000256" key="8">
    <source>
        <dbReference type="PROSITE-ProRule" id="PRU01360"/>
    </source>
</evidence>
<keyword evidence="7 8" id="KW-0998">Cell outer membrane</keyword>
<dbReference type="InterPro" id="IPR037066">
    <property type="entry name" value="Plug_dom_sf"/>
</dbReference>
<keyword evidence="5 9" id="KW-0798">TonB box</keyword>
<dbReference type="InterPro" id="IPR012910">
    <property type="entry name" value="Plug_dom"/>
</dbReference>
<evidence type="ECO:0000256" key="3">
    <source>
        <dbReference type="ARBA" id="ARBA00022452"/>
    </source>
</evidence>
<evidence type="ECO:0000256" key="6">
    <source>
        <dbReference type="ARBA" id="ARBA00023136"/>
    </source>
</evidence>
<dbReference type="Gene3D" id="2.60.40.1120">
    <property type="entry name" value="Carboxypeptidase-like, regulatory domain"/>
    <property type="match status" value="1"/>
</dbReference>
<dbReference type="GO" id="GO:0009279">
    <property type="term" value="C:cell outer membrane"/>
    <property type="evidence" value="ECO:0007669"/>
    <property type="project" value="UniProtKB-SubCell"/>
</dbReference>
<evidence type="ECO:0000256" key="2">
    <source>
        <dbReference type="ARBA" id="ARBA00022448"/>
    </source>
</evidence>
<dbReference type="AlphaFoldDB" id="A0A0F5JS96"/>